<proteinExistence type="predicted"/>
<dbReference type="Proteomes" id="UP000030661">
    <property type="component" value="Unassembled WGS sequence"/>
</dbReference>
<dbReference type="InterPro" id="IPR047706">
    <property type="entry name" value="BCAM0308-like"/>
</dbReference>
<name>A0A081C532_VECG1</name>
<evidence type="ECO:0000313" key="2">
    <source>
        <dbReference type="Proteomes" id="UP000030661"/>
    </source>
</evidence>
<gene>
    <name evidence="1" type="ORF">U27_06672</name>
</gene>
<sequence>MNKGMRRSDRLIQEKRHDVYQEKEKLPEPTLCTQCGVIFTNGRWTWGDPPKGANETVCPACRRMTDNLPAGYVEIRGQFFKEHEDEILNLARNIEKQERTERPLERIMAIIPESDHTLVTTTGVNIARRIGEAISRSYNGDFSFQYADGEKSIRVYWQRAQ</sequence>
<dbReference type="EMBL" id="DF820470">
    <property type="protein sequence ID" value="GAK59687.1"/>
    <property type="molecule type" value="Genomic_DNA"/>
</dbReference>
<accession>A0A081C532</accession>
<evidence type="ECO:0000313" key="1">
    <source>
        <dbReference type="EMBL" id="GAK59687.1"/>
    </source>
</evidence>
<protein>
    <recommendedName>
        <fullName evidence="3">ATPase</fullName>
    </recommendedName>
</protein>
<keyword evidence="2" id="KW-1185">Reference proteome</keyword>
<dbReference type="NCBIfam" id="NF040826">
    <property type="entry name" value="lxa_BCAM0308"/>
    <property type="match status" value="1"/>
</dbReference>
<evidence type="ECO:0008006" key="3">
    <source>
        <dbReference type="Google" id="ProtNLM"/>
    </source>
</evidence>
<reference evidence="1" key="1">
    <citation type="journal article" date="2015" name="PeerJ">
        <title>First genomic representation of candidate bacterial phylum KSB3 points to enhanced environmental sensing as a trigger of wastewater bulking.</title>
        <authorList>
            <person name="Sekiguchi Y."/>
            <person name="Ohashi A."/>
            <person name="Parks D.H."/>
            <person name="Yamauchi T."/>
            <person name="Tyson G.W."/>
            <person name="Hugenholtz P."/>
        </authorList>
    </citation>
    <scope>NUCLEOTIDE SEQUENCE [LARGE SCALE GENOMIC DNA]</scope>
</reference>
<organism evidence="1">
    <name type="scientific">Vecturithrix granuli</name>
    <dbReference type="NCBI Taxonomy" id="1499967"/>
    <lineage>
        <taxon>Bacteria</taxon>
        <taxon>Candidatus Moduliflexota</taxon>
        <taxon>Candidatus Vecturitrichia</taxon>
        <taxon>Candidatus Vecturitrichales</taxon>
        <taxon>Candidatus Vecturitrichaceae</taxon>
        <taxon>Candidatus Vecturithrix</taxon>
    </lineage>
</organism>
<dbReference type="HOGENOM" id="CLU_114437_0_0_0"/>
<dbReference type="eggNOG" id="COG1499">
    <property type="taxonomic scope" value="Bacteria"/>
</dbReference>
<dbReference type="AlphaFoldDB" id="A0A081C532"/>
<dbReference type="STRING" id="1499967.U27_06672"/>